<sequence>MPFLDLPIELRFEVYGYIAIPHSAPLSAYRGLYQSCQQIKAEMDSECVKVFKAHLLEIAAGLPGIHMEFPTTFGTMQRLHLIVREIEYFNGRTRYIDKTPPEFCTPQFRSLLSLHLLSITISSKSERKHDPDEDLYPVHEGFEPVEDLSPDWILLDFLRRMNRSESKIEIHSQQIMGKRAVLHACGVVKELV</sequence>
<keyword evidence="2" id="KW-1185">Reference proteome</keyword>
<comment type="caution">
    <text evidence="1">The sequence shown here is derived from an EMBL/GenBank/DDBJ whole genome shotgun (WGS) entry which is preliminary data.</text>
</comment>
<dbReference type="AlphaFoldDB" id="A0A9W9CRY9"/>
<evidence type="ECO:0000313" key="2">
    <source>
        <dbReference type="Proteomes" id="UP001140560"/>
    </source>
</evidence>
<reference evidence="1" key="1">
    <citation type="submission" date="2022-10" db="EMBL/GenBank/DDBJ databases">
        <title>Tapping the CABI collections for fungal endophytes: first genome assemblies for Collariella, Neodidymelliopsis, Ascochyta clinopodiicola, Didymella pomorum, Didymosphaeria variabile, Neocosmospora piperis and Neocucurbitaria cava.</title>
        <authorList>
            <person name="Hill R."/>
        </authorList>
    </citation>
    <scope>NUCLEOTIDE SEQUENCE</scope>
    <source>
        <strain evidence="1">IMI 356814</strain>
    </source>
</reference>
<gene>
    <name evidence="1" type="ORF">N0V83_000398</name>
</gene>
<evidence type="ECO:0000313" key="1">
    <source>
        <dbReference type="EMBL" id="KAJ4377573.1"/>
    </source>
</evidence>
<name>A0A9W9CRY9_9PLEO</name>
<dbReference type="Proteomes" id="UP001140560">
    <property type="component" value="Unassembled WGS sequence"/>
</dbReference>
<protein>
    <submittedName>
        <fullName evidence="1">Uncharacterized protein</fullName>
    </submittedName>
</protein>
<organism evidence="1 2">
    <name type="scientific">Neocucurbitaria cava</name>
    <dbReference type="NCBI Taxonomy" id="798079"/>
    <lineage>
        <taxon>Eukaryota</taxon>
        <taxon>Fungi</taxon>
        <taxon>Dikarya</taxon>
        <taxon>Ascomycota</taxon>
        <taxon>Pezizomycotina</taxon>
        <taxon>Dothideomycetes</taxon>
        <taxon>Pleosporomycetidae</taxon>
        <taxon>Pleosporales</taxon>
        <taxon>Pleosporineae</taxon>
        <taxon>Cucurbitariaceae</taxon>
        <taxon>Neocucurbitaria</taxon>
    </lineage>
</organism>
<dbReference type="EMBL" id="JAPEUY010000001">
    <property type="protein sequence ID" value="KAJ4377573.1"/>
    <property type="molecule type" value="Genomic_DNA"/>
</dbReference>
<dbReference type="OrthoDB" id="3800181at2759"/>
<proteinExistence type="predicted"/>
<accession>A0A9W9CRY9</accession>